<evidence type="ECO:0000313" key="2">
    <source>
        <dbReference type="Proteomes" id="UP001519460"/>
    </source>
</evidence>
<dbReference type="InterPro" id="IPR043136">
    <property type="entry name" value="B30.2/SPRY_sf"/>
</dbReference>
<comment type="caution">
    <text evidence="1">The sequence shown here is derived from an EMBL/GenBank/DDBJ whole genome shotgun (WGS) entry which is preliminary data.</text>
</comment>
<evidence type="ECO:0000313" key="1">
    <source>
        <dbReference type="EMBL" id="KAK7475688.1"/>
    </source>
</evidence>
<dbReference type="Gene3D" id="2.60.120.920">
    <property type="match status" value="2"/>
</dbReference>
<protein>
    <submittedName>
        <fullName evidence="1">Uncharacterized protein</fullName>
    </submittedName>
</protein>
<accession>A0ABD0JL07</accession>
<keyword evidence="2" id="KW-1185">Reference proteome</keyword>
<dbReference type="AlphaFoldDB" id="A0ABD0JL07"/>
<sequence length="208" mass="23523">IFLGHGSPSTTRKPAYRRDVMSVEFDFREQRAMFFCNGDQVFRTSKLRVPASGFYPIVGMHSEGEVVQLQSKDPWQPKDESTVFHSSQCREVHIWHDTGVCAHVAIVPTGNLVGMRTLLATMLMMEGSIFLGSGHWSTRRKQAGRGDVMSVELDFNDVAAIFRHNNDVVYKTNRLEIPAGGFYPMVGLHSQGEVVQLLEREPWQPQNQ</sequence>
<organism evidence="1 2">
    <name type="scientific">Batillaria attramentaria</name>
    <dbReference type="NCBI Taxonomy" id="370345"/>
    <lineage>
        <taxon>Eukaryota</taxon>
        <taxon>Metazoa</taxon>
        <taxon>Spiralia</taxon>
        <taxon>Lophotrochozoa</taxon>
        <taxon>Mollusca</taxon>
        <taxon>Gastropoda</taxon>
        <taxon>Caenogastropoda</taxon>
        <taxon>Sorbeoconcha</taxon>
        <taxon>Cerithioidea</taxon>
        <taxon>Batillariidae</taxon>
        <taxon>Batillaria</taxon>
    </lineage>
</organism>
<gene>
    <name evidence="1" type="ORF">BaRGS_00033059</name>
</gene>
<dbReference type="EMBL" id="JACVVK020000397">
    <property type="protein sequence ID" value="KAK7475688.1"/>
    <property type="molecule type" value="Genomic_DNA"/>
</dbReference>
<dbReference type="Proteomes" id="UP001519460">
    <property type="component" value="Unassembled WGS sequence"/>
</dbReference>
<name>A0ABD0JL07_9CAEN</name>
<proteinExistence type="predicted"/>
<feature type="non-terminal residue" evidence="1">
    <location>
        <position position="1"/>
    </location>
</feature>
<reference evidence="1 2" key="1">
    <citation type="journal article" date="2023" name="Sci. Data">
        <title>Genome assembly of the Korean intertidal mud-creeper Batillaria attramentaria.</title>
        <authorList>
            <person name="Patra A.K."/>
            <person name="Ho P.T."/>
            <person name="Jun S."/>
            <person name="Lee S.J."/>
            <person name="Kim Y."/>
            <person name="Won Y.J."/>
        </authorList>
    </citation>
    <scope>NUCLEOTIDE SEQUENCE [LARGE SCALE GENOMIC DNA]</scope>
    <source>
        <strain evidence="1">Wonlab-2016</strain>
    </source>
</reference>